<reference evidence="3 4" key="1">
    <citation type="journal article" date="2024" name="G3 (Bethesda)">
        <title>Genome assembly of Hibiscus sabdariffa L. provides insights into metabolisms of medicinal natural products.</title>
        <authorList>
            <person name="Kim T."/>
        </authorList>
    </citation>
    <scope>NUCLEOTIDE SEQUENCE [LARGE SCALE GENOMIC DNA]</scope>
    <source>
        <strain evidence="3">TK-2024</strain>
        <tissue evidence="3">Old leaves</tissue>
    </source>
</reference>
<dbReference type="InterPro" id="IPR007658">
    <property type="entry name" value="DUF594"/>
</dbReference>
<feature type="transmembrane region" description="Helical" evidence="1">
    <location>
        <begin position="12"/>
        <end position="34"/>
    </location>
</feature>
<dbReference type="Pfam" id="PF13968">
    <property type="entry name" value="DUF4220"/>
    <property type="match status" value="1"/>
</dbReference>
<feature type="transmembrane region" description="Helical" evidence="1">
    <location>
        <begin position="326"/>
        <end position="350"/>
    </location>
</feature>
<accession>A0ABR2QUA9</accession>
<keyword evidence="4" id="KW-1185">Reference proteome</keyword>
<keyword evidence="1" id="KW-0812">Transmembrane</keyword>
<evidence type="ECO:0000313" key="4">
    <source>
        <dbReference type="Proteomes" id="UP001396334"/>
    </source>
</evidence>
<dbReference type="InterPro" id="IPR025315">
    <property type="entry name" value="DUF4220"/>
</dbReference>
<feature type="domain" description="DUF4220" evidence="2">
    <location>
        <begin position="50"/>
        <end position="390"/>
    </location>
</feature>
<evidence type="ECO:0000259" key="2">
    <source>
        <dbReference type="Pfam" id="PF13968"/>
    </source>
</evidence>
<dbReference type="Proteomes" id="UP001396334">
    <property type="component" value="Unassembled WGS sequence"/>
</dbReference>
<evidence type="ECO:0000256" key="1">
    <source>
        <dbReference type="SAM" id="Phobius"/>
    </source>
</evidence>
<protein>
    <recommendedName>
        <fullName evidence="2">DUF4220 domain-containing protein</fullName>
    </recommendedName>
</protein>
<gene>
    <name evidence="3" type="ORF">V6N11_002083</name>
</gene>
<dbReference type="Pfam" id="PF04578">
    <property type="entry name" value="DUF594"/>
    <property type="match status" value="1"/>
</dbReference>
<keyword evidence="1" id="KW-1133">Transmembrane helix</keyword>
<dbReference type="EMBL" id="JBBPBN010000031">
    <property type="protein sequence ID" value="KAK9004278.1"/>
    <property type="molecule type" value="Genomic_DNA"/>
</dbReference>
<feature type="transmembrane region" description="Helical" evidence="1">
    <location>
        <begin position="285"/>
        <end position="306"/>
    </location>
</feature>
<keyword evidence="1" id="KW-0472">Membrane</keyword>
<dbReference type="PANTHER" id="PTHR31325">
    <property type="entry name" value="OS01G0798800 PROTEIN-RELATED"/>
    <property type="match status" value="1"/>
</dbReference>
<feature type="transmembrane region" description="Helical" evidence="1">
    <location>
        <begin position="111"/>
        <end position="130"/>
    </location>
</feature>
<sequence>MNPIAVIGQLWSVWSVRAFILLSLILQIILFVLGNKRKYTYKSWKGFPLWLAYVFADTMASAIIGKLCITCLHESAPSNFLRGFWASCLLLHLGGPDTMTAYAFEGDLLWVRHFLGVVFQAPLVVYVFVFSWTGSWLSFLNIPLFLAGVAKYFERTWCFYSATSKDFRREVPFFEGRLLLDNDAVLDNVTVVAKTVLAHRWFALKRPDMRNHFSSTGSRISFGARVVTHLQDTVHLAHNRPVDYFNSLVRNTPRDCLFDIAAIELEFMFDMLYTKSAIIYTKMGFILHSISFCCTLFVLPLFVISFGIGKWTEEYSSGIDICITGILLVGAVALEIWGLFLLLSSDWFVVMSNRDKSSRLLGRIFQWSLREQQQKKRWSGHMGQFNLLSYCKSIRNENEWWIKILQKFEYDEVVLKNQHTSFEPIPASLKGPESFPQLGDRQDHNFTRGEKALEKHKCADGTMIGSLSMDLGATIMIWHIATEICYPNPTSNYAGNVRTCKIISDYMMYLLAVKPSMISDDGNFWFVSVSKLLREELQQNEDIPQGCNYEELVHSLSLPERNIVPPQYEFVLSPAIHIADVLRQRQDRVDVLMSVWLEMMHYTALCCPSLSHRQELSQGCEILTMYWLLASYQIYFNYVGPE</sequence>
<evidence type="ECO:0000313" key="3">
    <source>
        <dbReference type="EMBL" id="KAK9004278.1"/>
    </source>
</evidence>
<name>A0ABR2QUA9_9ROSI</name>
<feature type="transmembrane region" description="Helical" evidence="1">
    <location>
        <begin position="136"/>
        <end position="153"/>
    </location>
</feature>
<organism evidence="3 4">
    <name type="scientific">Hibiscus sabdariffa</name>
    <name type="common">roselle</name>
    <dbReference type="NCBI Taxonomy" id="183260"/>
    <lineage>
        <taxon>Eukaryota</taxon>
        <taxon>Viridiplantae</taxon>
        <taxon>Streptophyta</taxon>
        <taxon>Embryophyta</taxon>
        <taxon>Tracheophyta</taxon>
        <taxon>Spermatophyta</taxon>
        <taxon>Magnoliopsida</taxon>
        <taxon>eudicotyledons</taxon>
        <taxon>Gunneridae</taxon>
        <taxon>Pentapetalae</taxon>
        <taxon>rosids</taxon>
        <taxon>malvids</taxon>
        <taxon>Malvales</taxon>
        <taxon>Malvaceae</taxon>
        <taxon>Malvoideae</taxon>
        <taxon>Hibiscus</taxon>
    </lineage>
</organism>
<feature type="transmembrane region" description="Helical" evidence="1">
    <location>
        <begin position="46"/>
        <end position="64"/>
    </location>
</feature>
<proteinExistence type="predicted"/>
<comment type="caution">
    <text evidence="3">The sequence shown here is derived from an EMBL/GenBank/DDBJ whole genome shotgun (WGS) entry which is preliminary data.</text>
</comment>